<keyword evidence="3" id="KW-1185">Reference proteome</keyword>
<evidence type="ECO:0008006" key="4">
    <source>
        <dbReference type="Google" id="ProtNLM"/>
    </source>
</evidence>
<dbReference type="Proteomes" id="UP000007635">
    <property type="component" value="Chromosome Y"/>
</dbReference>
<evidence type="ECO:0000256" key="1">
    <source>
        <dbReference type="SAM" id="Phobius"/>
    </source>
</evidence>
<reference evidence="2" key="3">
    <citation type="submission" date="2025-09" db="UniProtKB">
        <authorList>
            <consortium name="Ensembl"/>
        </authorList>
    </citation>
    <scope>IDENTIFICATION</scope>
</reference>
<dbReference type="Ensembl" id="ENSGACT00000061789.1">
    <property type="protein sequence ID" value="ENSGACP00000067062.1"/>
    <property type="gene ID" value="ENSGACG00000026098.1"/>
</dbReference>
<accession>A0AAQ4RVY5</accession>
<reference evidence="2 3" key="1">
    <citation type="journal article" date="2021" name="G3 (Bethesda)">
        <title>Improved contiguity of the threespine stickleback genome using long-read sequencing.</title>
        <authorList>
            <person name="Nath S."/>
            <person name="Shaw D.E."/>
            <person name="White M.A."/>
        </authorList>
    </citation>
    <scope>NUCLEOTIDE SEQUENCE [LARGE SCALE GENOMIC DNA]</scope>
    <source>
        <strain evidence="2 3">Lake Benthic</strain>
    </source>
</reference>
<feature type="transmembrane region" description="Helical" evidence="1">
    <location>
        <begin position="20"/>
        <end position="42"/>
    </location>
</feature>
<reference evidence="2" key="2">
    <citation type="submission" date="2025-08" db="UniProtKB">
        <authorList>
            <consortium name="Ensembl"/>
        </authorList>
    </citation>
    <scope>IDENTIFICATION</scope>
</reference>
<keyword evidence="1" id="KW-1133">Transmembrane helix</keyword>
<keyword evidence="1" id="KW-0812">Transmembrane</keyword>
<dbReference type="GeneTree" id="ENSGT00940000157180"/>
<protein>
    <recommendedName>
        <fullName evidence="4">Synaptotagmin VIIa</fullName>
    </recommendedName>
</protein>
<name>A0AAQ4RVY5_GASAC</name>
<evidence type="ECO:0000313" key="2">
    <source>
        <dbReference type="Ensembl" id="ENSGACP00000067062.1"/>
    </source>
</evidence>
<keyword evidence="1" id="KW-0472">Membrane</keyword>
<proteinExistence type="predicted"/>
<evidence type="ECO:0000313" key="3">
    <source>
        <dbReference type="Proteomes" id="UP000007635"/>
    </source>
</evidence>
<organism evidence="2 3">
    <name type="scientific">Gasterosteus aculeatus aculeatus</name>
    <name type="common">three-spined stickleback</name>
    <dbReference type="NCBI Taxonomy" id="481459"/>
    <lineage>
        <taxon>Eukaryota</taxon>
        <taxon>Metazoa</taxon>
        <taxon>Chordata</taxon>
        <taxon>Craniata</taxon>
        <taxon>Vertebrata</taxon>
        <taxon>Euteleostomi</taxon>
        <taxon>Actinopterygii</taxon>
        <taxon>Neopterygii</taxon>
        <taxon>Teleostei</taxon>
        <taxon>Neoteleostei</taxon>
        <taxon>Acanthomorphata</taxon>
        <taxon>Eupercaria</taxon>
        <taxon>Perciformes</taxon>
        <taxon>Cottioidei</taxon>
        <taxon>Gasterosteales</taxon>
        <taxon>Gasterosteidae</taxon>
        <taxon>Gasterosteus</taxon>
    </lineage>
</organism>
<dbReference type="AlphaFoldDB" id="A0AAQ4RVY5"/>
<sequence>MYLNREENNSKGSVSLSVFLVSVAVTVCAVWLVALCGVCGWCQRKLPSGWFLDVQSREDPSNAARSFNLFFYILFLFFAFSQLSVLDSCSFSLCCPAILKCS</sequence>
<feature type="transmembrane region" description="Helical" evidence="1">
    <location>
        <begin position="63"/>
        <end position="85"/>
    </location>
</feature>